<feature type="coiled-coil region" evidence="1">
    <location>
        <begin position="80"/>
        <end position="107"/>
    </location>
</feature>
<protein>
    <submittedName>
        <fullName evidence="2">Uncharacterized protein</fullName>
    </submittedName>
</protein>
<dbReference type="AlphaFoldDB" id="A0A0F9KU72"/>
<evidence type="ECO:0000313" key="2">
    <source>
        <dbReference type="EMBL" id="KKM25658.1"/>
    </source>
</evidence>
<name>A0A0F9KU72_9ZZZZ</name>
<evidence type="ECO:0000256" key="1">
    <source>
        <dbReference type="SAM" id="Coils"/>
    </source>
</evidence>
<comment type="caution">
    <text evidence="2">The sequence shown here is derived from an EMBL/GenBank/DDBJ whole genome shotgun (WGS) entry which is preliminary data.</text>
</comment>
<reference evidence="2" key="1">
    <citation type="journal article" date="2015" name="Nature">
        <title>Complex archaea that bridge the gap between prokaryotes and eukaryotes.</title>
        <authorList>
            <person name="Spang A."/>
            <person name="Saw J.H."/>
            <person name="Jorgensen S.L."/>
            <person name="Zaremba-Niedzwiedzka K."/>
            <person name="Martijn J."/>
            <person name="Lind A.E."/>
            <person name="van Eijk R."/>
            <person name="Schleper C."/>
            <person name="Guy L."/>
            <person name="Ettema T.J."/>
        </authorList>
    </citation>
    <scope>NUCLEOTIDE SEQUENCE</scope>
</reference>
<gene>
    <name evidence="2" type="ORF">LCGC14_1592760</name>
</gene>
<keyword evidence="1" id="KW-0175">Coiled coil</keyword>
<organism evidence="2">
    <name type="scientific">marine sediment metagenome</name>
    <dbReference type="NCBI Taxonomy" id="412755"/>
    <lineage>
        <taxon>unclassified sequences</taxon>
        <taxon>metagenomes</taxon>
        <taxon>ecological metagenomes</taxon>
    </lineage>
</organism>
<proteinExistence type="predicted"/>
<dbReference type="EMBL" id="LAZR01012670">
    <property type="protein sequence ID" value="KKM25658.1"/>
    <property type="molecule type" value="Genomic_DNA"/>
</dbReference>
<accession>A0A0F9KU72</accession>
<sequence>MKKGIITGFVVCLVLLLAVGASPKHWQDILIRPNQEWVENYNSPSSGASEVAQGLIDALTSLEVQDSQLAYNNALTRQLIDGQGKVIAALKKELDVLKEKVAAIDIKQRLDALAVRVEALEPTMKPIVVPDKYRSKGKWEKGKVVDPNGVKYKMGGPNSDKE</sequence>